<dbReference type="Proteomes" id="UP000813463">
    <property type="component" value="Chromosome 1"/>
</dbReference>
<sequence>MGRPQKTQPKSSGKKSKKQDEAVIPKPHTRATVKNHQAPSMVEDDENSGKSIVDPDDLIFEEHEILTPKSSLVALQQRSQVLNDFNEWINGLQSGNDARTLFHSNVRIGANTHILPAKSIDHNTATNVLPDVEITTDNENLITPAIIELDDIEDEIIFWKSAIVCYVLGANPPQHVMEGYVHRIWEKLGVDKVAMVGKGLFLIRFTTMENCQKVINGGTQFFDSKPVIIKPWSEEINYAKDPIKQVPVWIKLPGLEVKYWGEKSLFKIAGQVGQAIRVDQATKNRDKLMFAKILVEVTIGQHYPKCIQFVNEKGALMEQSVEYDWLPIECTHCRGIGHASHACSKNNPKQNKVTKVVSKPVKKVWQPKAVQRTQVIEEQVNEQVVTTLDAEGFMQATSFSRQQCQQLKPVNTRNRFQTLGFPDDNDGEHNSDAEVFGDGLLDQGLTAPGSNG</sequence>
<evidence type="ECO:0000256" key="1">
    <source>
        <dbReference type="SAM" id="MobiDB-lite"/>
    </source>
</evidence>
<organism evidence="3 4">
    <name type="scientific">Spinacia oleracea</name>
    <name type="common">Spinach</name>
    <dbReference type="NCBI Taxonomy" id="3562"/>
    <lineage>
        <taxon>Eukaryota</taxon>
        <taxon>Viridiplantae</taxon>
        <taxon>Streptophyta</taxon>
        <taxon>Embryophyta</taxon>
        <taxon>Tracheophyta</taxon>
        <taxon>Spermatophyta</taxon>
        <taxon>Magnoliopsida</taxon>
        <taxon>eudicotyledons</taxon>
        <taxon>Gunneridae</taxon>
        <taxon>Pentapetalae</taxon>
        <taxon>Caryophyllales</taxon>
        <taxon>Chenopodiaceae</taxon>
        <taxon>Chenopodioideae</taxon>
        <taxon>Anserineae</taxon>
        <taxon>Spinacia</taxon>
    </lineage>
</organism>
<reference evidence="4" key="2">
    <citation type="submission" date="2025-08" db="UniProtKB">
        <authorList>
            <consortium name="RefSeq"/>
        </authorList>
    </citation>
    <scope>IDENTIFICATION</scope>
    <source>
        <tissue evidence="4">Leaf</tissue>
    </source>
</reference>
<dbReference type="Pfam" id="PF14111">
    <property type="entry name" value="DUF4283"/>
    <property type="match status" value="1"/>
</dbReference>
<dbReference type="GeneID" id="130465353"/>
<accession>A0ABM3R3E2</accession>
<feature type="region of interest" description="Disordered" evidence="1">
    <location>
        <begin position="1"/>
        <end position="53"/>
    </location>
</feature>
<dbReference type="PANTHER" id="PTHR33233">
    <property type="entry name" value="ENDONUCLEASE/EXONUCLEASE/PHOSPHATASE"/>
    <property type="match status" value="1"/>
</dbReference>
<gene>
    <name evidence="4" type="primary">LOC130465353</name>
</gene>
<evidence type="ECO:0000313" key="3">
    <source>
        <dbReference type="Proteomes" id="UP000813463"/>
    </source>
</evidence>
<dbReference type="InterPro" id="IPR025558">
    <property type="entry name" value="DUF4283"/>
</dbReference>
<reference evidence="3" key="1">
    <citation type="journal article" date="2021" name="Nat. Commun.">
        <title>Genomic analyses provide insights into spinach domestication and the genetic basis of agronomic traits.</title>
        <authorList>
            <person name="Cai X."/>
            <person name="Sun X."/>
            <person name="Xu C."/>
            <person name="Sun H."/>
            <person name="Wang X."/>
            <person name="Ge C."/>
            <person name="Zhang Z."/>
            <person name="Wang Q."/>
            <person name="Fei Z."/>
            <person name="Jiao C."/>
            <person name="Wang Q."/>
        </authorList>
    </citation>
    <scope>NUCLEOTIDE SEQUENCE [LARGE SCALE GENOMIC DNA]</scope>
    <source>
        <strain evidence="3">cv. Varoflay</strain>
    </source>
</reference>
<dbReference type="RefSeq" id="XP_056690114.1">
    <property type="nucleotide sequence ID" value="XM_056834136.1"/>
</dbReference>
<feature type="compositionally biased region" description="Low complexity" evidence="1">
    <location>
        <begin position="1"/>
        <end position="11"/>
    </location>
</feature>
<evidence type="ECO:0000259" key="2">
    <source>
        <dbReference type="Pfam" id="PF14111"/>
    </source>
</evidence>
<keyword evidence="3" id="KW-1185">Reference proteome</keyword>
<feature type="domain" description="DUF4283" evidence="2">
    <location>
        <begin position="159"/>
        <end position="237"/>
    </location>
</feature>
<proteinExistence type="predicted"/>
<evidence type="ECO:0000313" key="4">
    <source>
        <dbReference type="RefSeq" id="XP_056690114.1"/>
    </source>
</evidence>
<dbReference type="PANTHER" id="PTHR33233:SF14">
    <property type="entry name" value="ENDONUCLEASE_EXONUCLEASE_PHOSPHATASE"/>
    <property type="match status" value="1"/>
</dbReference>
<name>A0ABM3R3E2_SPIOL</name>
<feature type="region of interest" description="Disordered" evidence="1">
    <location>
        <begin position="421"/>
        <end position="452"/>
    </location>
</feature>
<protein>
    <recommendedName>
        <fullName evidence="2">DUF4283 domain-containing protein</fullName>
    </recommendedName>
</protein>